<dbReference type="PANTHER" id="PTHR42723:SF1">
    <property type="entry name" value="CHLOROPHYLL SYNTHASE, CHLOROPLASTIC"/>
    <property type="match status" value="1"/>
</dbReference>
<evidence type="ECO:0000256" key="4">
    <source>
        <dbReference type="ARBA" id="ARBA00022989"/>
    </source>
</evidence>
<evidence type="ECO:0000313" key="8">
    <source>
        <dbReference type="Proteomes" id="UP000745859"/>
    </source>
</evidence>
<comment type="caution">
    <text evidence="7">The sequence shown here is derived from an EMBL/GenBank/DDBJ whole genome shotgun (WGS) entry which is preliminary data.</text>
</comment>
<evidence type="ECO:0000256" key="2">
    <source>
        <dbReference type="ARBA" id="ARBA00022475"/>
    </source>
</evidence>
<feature type="transmembrane region" description="Helical" evidence="6">
    <location>
        <begin position="151"/>
        <end position="179"/>
    </location>
</feature>
<feature type="transmembrane region" description="Helical" evidence="6">
    <location>
        <begin position="37"/>
        <end position="54"/>
    </location>
</feature>
<dbReference type="InterPro" id="IPR000537">
    <property type="entry name" value="UbiA_prenyltransferase"/>
</dbReference>
<dbReference type="CDD" id="cd13961">
    <property type="entry name" value="PT_UbiA_DGGGPS"/>
    <property type="match status" value="1"/>
</dbReference>
<evidence type="ECO:0000256" key="5">
    <source>
        <dbReference type="ARBA" id="ARBA00023136"/>
    </source>
</evidence>
<keyword evidence="2" id="KW-1003">Cell membrane</keyword>
<feature type="transmembrane region" description="Helical" evidence="6">
    <location>
        <begin position="218"/>
        <end position="235"/>
    </location>
</feature>
<feature type="transmembrane region" description="Helical" evidence="6">
    <location>
        <begin position="185"/>
        <end position="206"/>
    </location>
</feature>
<dbReference type="InterPro" id="IPR050475">
    <property type="entry name" value="Prenyltransferase_related"/>
</dbReference>
<dbReference type="Pfam" id="PF01040">
    <property type="entry name" value="UbiA"/>
    <property type="match status" value="1"/>
</dbReference>
<dbReference type="Gene3D" id="1.20.120.1780">
    <property type="entry name" value="UbiA prenyltransferase"/>
    <property type="match status" value="1"/>
</dbReference>
<keyword evidence="4 6" id="KW-1133">Transmembrane helix</keyword>
<gene>
    <name evidence="7" type="ORF">FHR24_001034</name>
</gene>
<feature type="transmembrane region" description="Helical" evidence="6">
    <location>
        <begin position="60"/>
        <end position="77"/>
    </location>
</feature>
<keyword evidence="5 6" id="KW-0472">Membrane</keyword>
<comment type="subcellular location">
    <subcellularLocation>
        <location evidence="1">Membrane</location>
        <topology evidence="1">Multi-pass membrane protein</topology>
    </subcellularLocation>
</comment>
<keyword evidence="8" id="KW-1185">Reference proteome</keyword>
<reference evidence="7 8" key="1">
    <citation type="submission" date="2020-03" db="EMBL/GenBank/DDBJ databases">
        <title>Genomic Encyclopedia of Type Strains, Phase IV (KMG-IV): sequencing the most valuable type-strain genomes for metagenomic binning, comparative biology and taxonomic classification.</title>
        <authorList>
            <person name="Goeker M."/>
        </authorList>
    </citation>
    <scope>NUCLEOTIDE SEQUENCE [LARGE SCALE GENOMIC DNA]</scope>
    <source>
        <strain evidence="7 8">DSM 101599</strain>
    </source>
</reference>
<evidence type="ECO:0000256" key="1">
    <source>
        <dbReference type="ARBA" id="ARBA00004141"/>
    </source>
</evidence>
<dbReference type="Proteomes" id="UP000745859">
    <property type="component" value="Unassembled WGS sequence"/>
</dbReference>
<feature type="transmembrane region" description="Helical" evidence="6">
    <location>
        <begin position="84"/>
        <end position="106"/>
    </location>
</feature>
<dbReference type="EMBL" id="JAASQL010000001">
    <property type="protein sequence ID" value="NIJ44595.1"/>
    <property type="molecule type" value="Genomic_DNA"/>
</dbReference>
<dbReference type="GO" id="GO:0008412">
    <property type="term" value="F:4-hydroxybenzoate polyprenyltransferase activity"/>
    <property type="evidence" value="ECO:0007669"/>
    <property type="project" value="UniProtKB-EC"/>
</dbReference>
<keyword evidence="7" id="KW-0808">Transferase</keyword>
<keyword evidence="3 6" id="KW-0812">Transmembrane</keyword>
<evidence type="ECO:0000256" key="3">
    <source>
        <dbReference type="ARBA" id="ARBA00022692"/>
    </source>
</evidence>
<dbReference type="PANTHER" id="PTHR42723">
    <property type="entry name" value="CHLOROPHYLL SYNTHASE"/>
    <property type="match status" value="1"/>
</dbReference>
<accession>A0ABX0U6W0</accession>
<dbReference type="Gene3D" id="1.10.357.140">
    <property type="entry name" value="UbiA prenyltransferase"/>
    <property type="match status" value="1"/>
</dbReference>
<evidence type="ECO:0000313" key="7">
    <source>
        <dbReference type="EMBL" id="NIJ44595.1"/>
    </source>
</evidence>
<proteinExistence type="predicted"/>
<dbReference type="EC" id="2.5.1.39" evidence="7"/>
<protein>
    <submittedName>
        <fullName evidence="7">4-hydroxybenzoate polyprenyltransferase</fullName>
        <ecNumber evidence="7">2.5.1.39</ecNumber>
    </submittedName>
</protein>
<sequence>MAAAGNIINDYFDITTDQINKPNKQIVSKIISAKNSFLLYIVFNTLGLLFGTFACYYLQNIALFCYGIFSILLLYIYSKKAKGIPFLGNFLIASLTGFSILFFLLIIPSNKYQTQTIYALSYFAFILNLIREVVKDIEDVKGDKKAKLNTLPIAIGTKYTVLLCKFLMGITFSSLLIVLYLSNSIYLKIFISFFLIIPLAYCYQQLKFPYKKNQISKISRILKLIIACGILAVFFT</sequence>
<dbReference type="InterPro" id="IPR044878">
    <property type="entry name" value="UbiA_sf"/>
</dbReference>
<organism evidence="7 8">
    <name type="scientific">Wenyingzhuangia heitensis</name>
    <dbReference type="NCBI Taxonomy" id="1487859"/>
    <lineage>
        <taxon>Bacteria</taxon>
        <taxon>Pseudomonadati</taxon>
        <taxon>Bacteroidota</taxon>
        <taxon>Flavobacteriia</taxon>
        <taxon>Flavobacteriales</taxon>
        <taxon>Flavobacteriaceae</taxon>
        <taxon>Wenyingzhuangia</taxon>
    </lineage>
</organism>
<evidence type="ECO:0000256" key="6">
    <source>
        <dbReference type="SAM" id="Phobius"/>
    </source>
</evidence>
<feature type="transmembrane region" description="Helical" evidence="6">
    <location>
        <begin position="112"/>
        <end position="130"/>
    </location>
</feature>
<name>A0ABX0U6W0_9FLAO</name>